<dbReference type="EMBL" id="CAXAMM010008739">
    <property type="protein sequence ID" value="CAK9018307.1"/>
    <property type="molecule type" value="Genomic_DNA"/>
</dbReference>
<feature type="transmembrane region" description="Helical" evidence="3">
    <location>
        <begin position="875"/>
        <end position="895"/>
    </location>
</feature>
<feature type="transmembrane region" description="Helical" evidence="3">
    <location>
        <begin position="684"/>
        <end position="700"/>
    </location>
</feature>
<feature type="region of interest" description="Disordered" evidence="2">
    <location>
        <begin position="1049"/>
        <end position="1098"/>
    </location>
</feature>
<feature type="transmembrane region" description="Helical" evidence="3">
    <location>
        <begin position="850"/>
        <end position="868"/>
    </location>
</feature>
<comment type="caution">
    <text evidence="4">The sequence shown here is derived from an EMBL/GenBank/DDBJ whole genome shotgun (WGS) entry which is preliminary data.</text>
</comment>
<feature type="transmembrane region" description="Helical" evidence="3">
    <location>
        <begin position="795"/>
        <end position="813"/>
    </location>
</feature>
<dbReference type="Proteomes" id="UP001642464">
    <property type="component" value="Unassembled WGS sequence"/>
</dbReference>
<organism evidence="4 5">
    <name type="scientific">Durusdinium trenchii</name>
    <dbReference type="NCBI Taxonomy" id="1381693"/>
    <lineage>
        <taxon>Eukaryota</taxon>
        <taxon>Sar</taxon>
        <taxon>Alveolata</taxon>
        <taxon>Dinophyceae</taxon>
        <taxon>Suessiales</taxon>
        <taxon>Symbiodiniaceae</taxon>
        <taxon>Durusdinium</taxon>
    </lineage>
</organism>
<dbReference type="InterPro" id="IPR001128">
    <property type="entry name" value="Cyt_P450"/>
</dbReference>
<evidence type="ECO:0000256" key="1">
    <source>
        <dbReference type="ARBA" id="ARBA00010617"/>
    </source>
</evidence>
<feature type="transmembrane region" description="Helical" evidence="3">
    <location>
        <begin position="658"/>
        <end position="677"/>
    </location>
</feature>
<dbReference type="InterPro" id="IPR036396">
    <property type="entry name" value="Cyt_P450_sf"/>
</dbReference>
<feature type="compositionally biased region" description="Basic and acidic residues" evidence="2">
    <location>
        <begin position="1049"/>
        <end position="1070"/>
    </location>
</feature>
<dbReference type="SUPFAM" id="SSF48264">
    <property type="entry name" value="Cytochrome P450"/>
    <property type="match status" value="1"/>
</dbReference>
<feature type="region of interest" description="Disordered" evidence="2">
    <location>
        <begin position="961"/>
        <end position="988"/>
    </location>
</feature>
<keyword evidence="3" id="KW-1133">Transmembrane helix</keyword>
<evidence type="ECO:0000313" key="4">
    <source>
        <dbReference type="EMBL" id="CAK9018307.1"/>
    </source>
</evidence>
<keyword evidence="5" id="KW-1185">Reference proteome</keyword>
<keyword evidence="3" id="KW-0812">Transmembrane</keyword>
<protein>
    <submittedName>
        <fullName evidence="4">Cytochrome P450 4F12 (CYPIVF12)</fullName>
    </submittedName>
</protein>
<dbReference type="PANTHER" id="PTHR24305:SF166">
    <property type="entry name" value="CYTOCHROME P450 12A4, MITOCHONDRIAL-RELATED"/>
    <property type="match status" value="1"/>
</dbReference>
<evidence type="ECO:0000256" key="3">
    <source>
        <dbReference type="SAM" id="Phobius"/>
    </source>
</evidence>
<dbReference type="InterPro" id="IPR050121">
    <property type="entry name" value="Cytochrome_P450_monoxygenase"/>
</dbReference>
<dbReference type="Pfam" id="PF00067">
    <property type="entry name" value="p450"/>
    <property type="match status" value="1"/>
</dbReference>
<feature type="transmembrane region" description="Helical" evidence="3">
    <location>
        <begin position="764"/>
        <end position="783"/>
    </location>
</feature>
<gene>
    <name evidence="4" type="ORF">SCF082_LOCUS14026</name>
</gene>
<comment type="similarity">
    <text evidence="1">Belongs to the cytochrome P450 family.</text>
</comment>
<accession>A0ABP0JW93</accession>
<proteinExistence type="inferred from homology"/>
<dbReference type="PANTHER" id="PTHR24305">
    <property type="entry name" value="CYTOCHROME P450"/>
    <property type="match status" value="1"/>
</dbReference>
<dbReference type="PRINTS" id="PR00463">
    <property type="entry name" value="EP450I"/>
</dbReference>
<feature type="transmembrane region" description="Helical" evidence="3">
    <location>
        <begin position="728"/>
        <end position="744"/>
    </location>
</feature>
<evidence type="ECO:0000313" key="5">
    <source>
        <dbReference type="Proteomes" id="UP001642464"/>
    </source>
</evidence>
<feature type="compositionally biased region" description="Low complexity" evidence="2">
    <location>
        <begin position="1071"/>
        <end position="1092"/>
    </location>
</feature>
<dbReference type="InterPro" id="IPR002401">
    <property type="entry name" value="Cyt_P450_E_grp-I"/>
</dbReference>
<dbReference type="PRINTS" id="PR00385">
    <property type="entry name" value="P450"/>
</dbReference>
<evidence type="ECO:0000256" key="2">
    <source>
        <dbReference type="SAM" id="MobiDB-lite"/>
    </source>
</evidence>
<keyword evidence="3" id="KW-0472">Membrane</keyword>
<feature type="transmembrane region" description="Helical" evidence="3">
    <location>
        <begin position="706"/>
        <end position="723"/>
    </location>
</feature>
<sequence length="1098" mass="122157">MDRVKKLSMHLTNAAAAAKGEVRMTDLGKLSKVEGEDPLLVNFDMLEKWLPAGDEYDVANFLAGPLQDRERYPGGFADVFRDLREAQRLGRPHVLLCEWQKQYGGKDGLSSNIVVPHTLFMREHGDEGKLMPPVITQQVIISHPDDAMRLARLHVMKQPAFNMPFYGSIISTIDNDYWRMQREQLVPAFLPEASLGQIFDVSLDRAAKCADRLWELSEKGSKEVDMSDFLLFETKAQLQLALFGETQEFMEETNEKFRRAMQGQHDPGFVRPYCRQLGERFERPENTGPQVPEDVAAGKCPVARGPLSRMLADMKGTAPKSREGNALIFAFAGHDTTGLTLSHMMMELALHPHFMKRLQAEIDGFLAKTGDRKLVYSDLKELPFLTRCFTETLRLHPAVANGTFRQMQYDEEVHGPNGTMVKLPKGTMVQINNYSRHRNPDLWGPDVNEWNPDRDFRDGELWHGQVLAAYNPQSERFSPFTFTPRDCIGKNFAQLEARLIAIRLLSRYDLKLPDAFVRKFDRDTYESVNYGTAGPRDPNQADLVSTMGGFTPKNKIMSHLPMKVLRMGGDESGALAVDWVWATRAGGALVLCLWVSRRFDAFLMVALVSTVASATALQTPGWEAALERVAPALPGVSSRLDLVHVAQPVFETLASAEIAAGVCGLSLIAVSAGLGWVVSRKSPVSGLLLYIVTFICIDQSGFLDGYPIRLVVPVVLVSLSIFSRHIRYLNLSAAVFAIVSVARWSEYDQGDLGAPEVKDVVPLAFWMGFALLLVHDVLVRLGVVEWTTLVAESAVLVFNFVVLVHAGLLHAYALDISTWGGKTILYNTMTWEELLRLDCFPECVSRFESVVPGVFCTLFGVVTIMRNIIGGRSELLRGVVSLALVTGGAAAGLAFAGKSALLLRPNVTSVISAVALVVSERMAHVKVGFSTKETALQPQGKRVGYHVLIYWADNKKVSSSNAEADQRRAGKHVSFDDQGNASKAKLPSDRQMEHMWAMVDAAYKDMHKAKTTYKHYQKLAFKQEAVAKGIRSYDEASTALAKREAEKAKELSERCRQASADVKKFEREAKSASAKAKAYEEQLQQQKQQHSILKSKHD</sequence>
<reference evidence="4 5" key="1">
    <citation type="submission" date="2024-02" db="EMBL/GenBank/DDBJ databases">
        <authorList>
            <person name="Chen Y."/>
            <person name="Shah S."/>
            <person name="Dougan E. K."/>
            <person name="Thang M."/>
            <person name="Chan C."/>
        </authorList>
    </citation>
    <scope>NUCLEOTIDE SEQUENCE [LARGE SCALE GENOMIC DNA]</scope>
</reference>
<name>A0ABP0JW93_9DINO</name>
<dbReference type="Gene3D" id="1.10.630.10">
    <property type="entry name" value="Cytochrome P450"/>
    <property type="match status" value="1"/>
</dbReference>